<dbReference type="AlphaFoldDB" id="A0A7W8L776"/>
<dbReference type="PANTHER" id="PTHR30523:SF32">
    <property type="entry name" value="PHOSPHOENOLPYRUVATE CARBOXYLASE"/>
    <property type="match status" value="1"/>
</dbReference>
<keyword evidence="4" id="KW-0670">Pyruvate</keyword>
<dbReference type="PRINTS" id="PR00150">
    <property type="entry name" value="PEPCARBXLASE"/>
</dbReference>
<protein>
    <recommendedName>
        <fullName evidence="2">Phosphoenolpyruvate carboxylase</fullName>
    </recommendedName>
</protein>
<organism evidence="4 5">
    <name type="scientific">Paraburkholderia youngii</name>
    <dbReference type="NCBI Taxonomy" id="2782701"/>
    <lineage>
        <taxon>Bacteria</taxon>
        <taxon>Pseudomonadati</taxon>
        <taxon>Pseudomonadota</taxon>
        <taxon>Betaproteobacteria</taxon>
        <taxon>Burkholderiales</taxon>
        <taxon>Burkholderiaceae</taxon>
        <taxon>Paraburkholderia</taxon>
    </lineage>
</organism>
<dbReference type="PROSITE" id="PS00393">
    <property type="entry name" value="PEPCASE_2"/>
    <property type="match status" value="1"/>
</dbReference>
<dbReference type="EMBL" id="JACHDE010000006">
    <property type="protein sequence ID" value="MBB5401676.1"/>
    <property type="molecule type" value="Genomic_DNA"/>
</dbReference>
<dbReference type="SUPFAM" id="SSF51621">
    <property type="entry name" value="Phosphoenolpyruvate/pyruvate domain"/>
    <property type="match status" value="1"/>
</dbReference>
<dbReference type="GO" id="GO:0005829">
    <property type="term" value="C:cytosol"/>
    <property type="evidence" value="ECO:0007669"/>
    <property type="project" value="TreeGrafter"/>
</dbReference>
<dbReference type="Proteomes" id="UP000592820">
    <property type="component" value="Unassembled WGS sequence"/>
</dbReference>
<comment type="caution">
    <text evidence="4">The sequence shown here is derived from an EMBL/GenBank/DDBJ whole genome shotgun (WGS) entry which is preliminary data.</text>
</comment>
<dbReference type="PANTHER" id="PTHR30523">
    <property type="entry name" value="PHOSPHOENOLPYRUVATE CARBOXYLASE"/>
    <property type="match status" value="1"/>
</dbReference>
<dbReference type="InterPro" id="IPR015813">
    <property type="entry name" value="Pyrv/PenolPyrv_kinase-like_dom"/>
</dbReference>
<dbReference type="GO" id="GO:0006099">
    <property type="term" value="P:tricarboxylic acid cycle"/>
    <property type="evidence" value="ECO:0007669"/>
    <property type="project" value="InterPro"/>
</dbReference>
<dbReference type="Gene3D" id="1.20.1440.90">
    <property type="entry name" value="Phosphoenolpyruvate/pyruvate domain"/>
    <property type="match status" value="1"/>
</dbReference>
<dbReference type="GO" id="GO:0008964">
    <property type="term" value="F:phosphoenolpyruvate carboxylase activity"/>
    <property type="evidence" value="ECO:0007669"/>
    <property type="project" value="InterPro"/>
</dbReference>
<sequence>MRPLHALGHTADDGLHKLATASASLPTLSAENYEHAVIDLLSQLLCDVARARQPEVERALRGESAHESMSELMHERMNDRTARVVLRRMLQAQGMWFQLLSIAEQSTAMRRRREIEIKGGYDRLPDSFARVIAEVAGAGVPAAEVRHALSHLKVRPVLTAHPTEAKRVTVLESHRRIYRRLMELESPRWTPRERYTLVLALRNDIELLWMSGELRLEKPTVAQEVAWGLHFFGETLFEAVPQLIDKLQSALERCYPGERFDMPRFFQFGSWIGGDRDGNPFVDDSVTRATLHEHRAASLKRYRLRLVELTQMLSITSEALPVPDSFHAALARALTRSGEPGPIASRNPGELFRQYLTCILRRLDATLADTNQASHGSPIPAAYASADDLAADLLVIEQALLATQSQQLARMLVRPLRHEVETFRFSTVQLDLRQNTTVIGETLRALWRATCGTAGEPPASDSPEWKAWLIGELGKPSESEAQRTRRFESLPPDEAQTLQMFRTVLEMRQRVDRHAFGAFILSMTHRASDVLGVYLLAKEAGLFSDWLGTESCTLPVVPLLETIDDLRRAPEILRELLAVPMVRRSIRAQGGVQEVMIGYSDSNKDGGFLASNWELSKAQTKIKRVGDELGVTIAFFHGRGGSVSRGGVPAGRAIAALPAGSVNGRFRVTEQGEVVSFKYANRGTAQYHVELLASSVLEHTLKSGREDALLPKGEFDEAMEALSGASRAAYVKFIKQPGMLAYFQAASPLEELSMLNMGSRPARRFGAKSLEDLRAIPWVFAWAQNRHALTGWYGVGSAIEGFLAVRQERGAELLRRMFDESRVFRLVIDEVEKTLAQVNLVIAREYASLVQDAHIRDTIFSQVEAEYRLTVKMVQAVTGSAGLGTRFPKFSARLLRRAPAIDLISRQQIELLRLYRTAETERQRRAYQVPLLLSINCIASGFGATG</sequence>
<comment type="function">
    <text evidence="1">Forms oxaloacetate, a four-carbon dicarboxylic acid source for the tricarboxylic acid cycle.</text>
</comment>
<dbReference type="Pfam" id="PF00311">
    <property type="entry name" value="PEPcase"/>
    <property type="match status" value="1"/>
</dbReference>
<dbReference type="RefSeq" id="WP_311733484.1">
    <property type="nucleotide sequence ID" value="NZ_JACHDE010000006.1"/>
</dbReference>
<dbReference type="InterPro" id="IPR033129">
    <property type="entry name" value="PEPCASE_His_AS"/>
</dbReference>
<name>A0A7W8L776_9BURK</name>
<evidence type="ECO:0000256" key="1">
    <source>
        <dbReference type="ARBA" id="ARBA00003670"/>
    </source>
</evidence>
<evidence type="ECO:0000313" key="5">
    <source>
        <dbReference type="Proteomes" id="UP000592820"/>
    </source>
</evidence>
<proteinExistence type="predicted"/>
<feature type="active site" evidence="3">
    <location>
        <position position="604"/>
    </location>
</feature>
<keyword evidence="4" id="KW-0456">Lyase</keyword>
<reference evidence="4 5" key="1">
    <citation type="submission" date="2020-08" db="EMBL/GenBank/DDBJ databases">
        <title>Genomic Encyclopedia of Type Strains, Phase IV (KMG-V): Genome sequencing to study the core and pangenomes of soil and plant-associated prokaryotes.</title>
        <authorList>
            <person name="Whitman W."/>
        </authorList>
    </citation>
    <scope>NUCLEOTIDE SEQUENCE [LARGE SCALE GENOMIC DNA]</scope>
    <source>
        <strain evidence="4 5">JPY162</strain>
    </source>
</reference>
<evidence type="ECO:0000256" key="2">
    <source>
        <dbReference type="ARBA" id="ARBA00022419"/>
    </source>
</evidence>
<evidence type="ECO:0000256" key="3">
    <source>
        <dbReference type="PROSITE-ProRule" id="PRU10112"/>
    </source>
</evidence>
<dbReference type="InterPro" id="IPR021135">
    <property type="entry name" value="PEP_COase"/>
</dbReference>
<evidence type="ECO:0000313" key="4">
    <source>
        <dbReference type="EMBL" id="MBB5401676.1"/>
    </source>
</evidence>
<accession>A0A7W8L776</accession>
<dbReference type="GO" id="GO:0015977">
    <property type="term" value="P:carbon fixation"/>
    <property type="evidence" value="ECO:0007669"/>
    <property type="project" value="InterPro"/>
</dbReference>
<gene>
    <name evidence="4" type="ORF">HDG41_003759</name>
</gene>